<comment type="caution">
    <text evidence="2">The sequence shown here is derived from an EMBL/GenBank/DDBJ whole genome shotgun (WGS) entry which is preliminary data.</text>
</comment>
<evidence type="ECO:0000313" key="3">
    <source>
        <dbReference type="Proteomes" id="UP000248557"/>
    </source>
</evidence>
<gene>
    <name evidence="2" type="ORF">CA615_03565</name>
</gene>
<organism evidence="2 3">
    <name type="scientific">Methanosphaera stadtmanae</name>
    <dbReference type="NCBI Taxonomy" id="2317"/>
    <lineage>
        <taxon>Archaea</taxon>
        <taxon>Methanobacteriati</taxon>
        <taxon>Methanobacteriota</taxon>
        <taxon>Methanomada group</taxon>
        <taxon>Methanobacteria</taxon>
        <taxon>Methanobacteriales</taxon>
        <taxon>Methanobacteriaceae</taxon>
        <taxon>Methanosphaera</taxon>
    </lineage>
</organism>
<dbReference type="AlphaFoldDB" id="A0A328Q9K1"/>
<evidence type="ECO:0000256" key="1">
    <source>
        <dbReference type="SAM" id="MobiDB-lite"/>
    </source>
</evidence>
<sequence length="324" mass="36264">MPNYYHAKTYKLSAVYGGNNEYLGSRSNTPLLNLKQRQASLTLTTSGDVKVGENITFHVTITDKRDTNRQVNGNVIFKIDRITLQDTNGETLQIPITDNTVTYNYTVGSEYSARKHTITVLLINNTYVRSQADNNFNVTTTTTNINLNTLSMTPKTSTIITGTITDNHGNNVQGINKVAVKIDGTTLKASSGETQYFYIEDGQINIPLEDQNYTTGEHTLEVVTGARSSYSGARTNTTLTIEDTPAKITKTTNNQLKTATITNKEFVNIQVKQTNTQINETNQITLTLTDTNNKKNHHRNNNLETKQKNNQHNKSKQRNKQTKH</sequence>
<dbReference type="EMBL" id="NGJK01000034">
    <property type="protein sequence ID" value="RAP03188.1"/>
    <property type="molecule type" value="Genomic_DNA"/>
</dbReference>
<name>A0A328Q9K1_9EURY</name>
<evidence type="ECO:0000313" key="2">
    <source>
        <dbReference type="EMBL" id="RAP03188.1"/>
    </source>
</evidence>
<protein>
    <recommendedName>
        <fullName evidence="4">Bacterial Ig-like domain-containing protein</fullName>
    </recommendedName>
</protein>
<proteinExistence type="predicted"/>
<reference evidence="2 3" key="1">
    <citation type="submission" date="2017-05" db="EMBL/GenBank/DDBJ databases">
        <title>Host range expansion of the Methanosphaera genus to humans and monogastric animals involves recent and extensive reduction in genome content.</title>
        <authorList>
            <person name="Hoedt E.C."/>
            <person name="Volmer J.G."/>
            <person name="Parks D.H."/>
            <person name="Rosewarne C.P."/>
            <person name="Denman S.E."/>
            <person name="Mcsweeney C.S."/>
            <person name="O Cuiv P."/>
            <person name="Hugenholtz P."/>
            <person name="Tyson G.W."/>
            <person name="Morrison M."/>
        </authorList>
    </citation>
    <scope>NUCLEOTIDE SEQUENCE [LARGE SCALE GENOMIC DNA]</scope>
    <source>
        <strain evidence="2 3">PA5</strain>
    </source>
</reference>
<accession>A0A328Q9K1</accession>
<feature type="region of interest" description="Disordered" evidence="1">
    <location>
        <begin position="287"/>
        <end position="324"/>
    </location>
</feature>
<dbReference type="Proteomes" id="UP000248557">
    <property type="component" value="Unassembled WGS sequence"/>
</dbReference>
<dbReference type="RefSeq" id="WP_112149477.1">
    <property type="nucleotide sequence ID" value="NZ_NGJK01000034.1"/>
</dbReference>
<evidence type="ECO:0008006" key="4">
    <source>
        <dbReference type="Google" id="ProtNLM"/>
    </source>
</evidence>
<feature type="compositionally biased region" description="Basic residues" evidence="1">
    <location>
        <begin position="309"/>
        <end position="324"/>
    </location>
</feature>